<feature type="compositionally biased region" description="Polar residues" evidence="1">
    <location>
        <begin position="36"/>
        <end position="46"/>
    </location>
</feature>
<protein>
    <submittedName>
        <fullName evidence="3">Uncharacterized protein</fullName>
    </submittedName>
</protein>
<reference evidence="3 4" key="1">
    <citation type="submission" date="2020-03" db="EMBL/GenBank/DDBJ databases">
        <title>Leucobacter sp. nov., isolated from beetles.</title>
        <authorList>
            <person name="Hyun D.-W."/>
            <person name="Bae J.-W."/>
        </authorList>
    </citation>
    <scope>NUCLEOTIDE SEQUENCE [LARGE SCALE GENOMIC DNA]</scope>
    <source>
        <strain evidence="3 4">HDW9A</strain>
    </source>
</reference>
<name>A0ABX6K160_9MICO</name>
<evidence type="ECO:0000313" key="3">
    <source>
        <dbReference type="EMBL" id="QIM18825.1"/>
    </source>
</evidence>
<keyword evidence="2" id="KW-0732">Signal</keyword>
<dbReference type="EMBL" id="CP049933">
    <property type="protein sequence ID" value="QIM18825.1"/>
    <property type="molecule type" value="Genomic_DNA"/>
</dbReference>
<gene>
    <name evidence="3" type="ORF">G7066_09890</name>
</gene>
<proteinExistence type="predicted"/>
<accession>A0ABX6K160</accession>
<organism evidence="3 4">
    <name type="scientific">Leucobacter coleopterorum</name>
    <dbReference type="NCBI Taxonomy" id="2714933"/>
    <lineage>
        <taxon>Bacteria</taxon>
        <taxon>Bacillati</taxon>
        <taxon>Actinomycetota</taxon>
        <taxon>Actinomycetes</taxon>
        <taxon>Micrococcales</taxon>
        <taxon>Microbacteriaceae</taxon>
        <taxon>Leucobacter</taxon>
    </lineage>
</organism>
<feature type="chain" id="PRO_5046640792" evidence="2">
    <location>
        <begin position="26"/>
        <end position="145"/>
    </location>
</feature>
<keyword evidence="4" id="KW-1185">Reference proteome</keyword>
<dbReference type="Proteomes" id="UP000503441">
    <property type="component" value="Chromosome"/>
</dbReference>
<feature type="signal peptide" evidence="2">
    <location>
        <begin position="1"/>
        <end position="25"/>
    </location>
</feature>
<dbReference type="RefSeq" id="WP_166330789.1">
    <property type="nucleotide sequence ID" value="NZ_CP049933.1"/>
</dbReference>
<sequence length="145" mass="14832">MSWKKMVSLAIAIPIVLAGAQPAFADNGATDDPAAPTTNSQDQNETGDAPGVETESGSETDDETGEGVDPEAPNGGEAENPTPGNETPRTEAPQPEVPPTSKPKPKAEAKKPASKPTNAQAATPVESLTVSGYCVSPRVSLLKAR</sequence>
<feature type="region of interest" description="Disordered" evidence="1">
    <location>
        <begin position="24"/>
        <end position="145"/>
    </location>
</feature>
<evidence type="ECO:0000256" key="2">
    <source>
        <dbReference type="SAM" id="SignalP"/>
    </source>
</evidence>
<feature type="compositionally biased region" description="Acidic residues" evidence="1">
    <location>
        <begin position="56"/>
        <end position="69"/>
    </location>
</feature>
<feature type="compositionally biased region" description="Polar residues" evidence="1">
    <location>
        <begin position="118"/>
        <end position="130"/>
    </location>
</feature>
<evidence type="ECO:0000313" key="4">
    <source>
        <dbReference type="Proteomes" id="UP000503441"/>
    </source>
</evidence>
<evidence type="ECO:0000256" key="1">
    <source>
        <dbReference type="SAM" id="MobiDB-lite"/>
    </source>
</evidence>